<sequence>MALLNILTLPDKRLKTVAKPVVKVTEEIKQLAGDMLETMYAAPGIGLAATQVNQHIQLVVMDISEERNEPRVFINPKITARNGEQVHEEGCLSVPGIYADVKRAEQVTVEYMDLAGQQQSLNAAGLLAVCIQHEMDHLKGIVFLDHLSVLKRKMALKKLAKVAETVPVD</sequence>
<name>A0A917CWW3_9GAMM</name>
<dbReference type="HAMAP" id="MF_00163">
    <property type="entry name" value="Pep_deformylase"/>
    <property type="match status" value="1"/>
</dbReference>
<dbReference type="GO" id="GO:0006412">
    <property type="term" value="P:translation"/>
    <property type="evidence" value="ECO:0007669"/>
    <property type="project" value="UniProtKB-UniRule"/>
</dbReference>
<comment type="similarity">
    <text evidence="1 6">Belongs to the polypeptide deformylase family.</text>
</comment>
<dbReference type="GO" id="GO:0046872">
    <property type="term" value="F:metal ion binding"/>
    <property type="evidence" value="ECO:0007669"/>
    <property type="project" value="UniProtKB-KW"/>
</dbReference>
<dbReference type="InterPro" id="IPR023635">
    <property type="entry name" value="Peptide_deformylase"/>
</dbReference>
<accession>A0A917CWW3</accession>
<comment type="caution">
    <text evidence="7">The sequence shown here is derived from an EMBL/GenBank/DDBJ whole genome shotgun (WGS) entry which is preliminary data.</text>
</comment>
<evidence type="ECO:0000256" key="2">
    <source>
        <dbReference type="ARBA" id="ARBA00022723"/>
    </source>
</evidence>
<reference evidence="7" key="1">
    <citation type="journal article" date="2014" name="Int. J. Syst. Evol. Microbiol.">
        <title>Complete genome sequence of Corynebacterium casei LMG S-19264T (=DSM 44701T), isolated from a smear-ripened cheese.</title>
        <authorList>
            <consortium name="US DOE Joint Genome Institute (JGI-PGF)"/>
            <person name="Walter F."/>
            <person name="Albersmeier A."/>
            <person name="Kalinowski J."/>
            <person name="Ruckert C."/>
        </authorList>
    </citation>
    <scope>NUCLEOTIDE SEQUENCE</scope>
    <source>
        <strain evidence="7">CGMCC 1.12181</strain>
    </source>
</reference>
<keyword evidence="4 6" id="KW-0648">Protein biosynthesis</keyword>
<evidence type="ECO:0000313" key="7">
    <source>
        <dbReference type="EMBL" id="GGG01167.1"/>
    </source>
</evidence>
<keyword evidence="2 6" id="KW-0479">Metal-binding</keyword>
<feature type="binding site" evidence="6">
    <location>
        <position position="137"/>
    </location>
    <ligand>
        <name>Fe cation</name>
        <dbReference type="ChEBI" id="CHEBI:24875"/>
    </ligand>
</feature>
<dbReference type="PANTHER" id="PTHR10458">
    <property type="entry name" value="PEPTIDE DEFORMYLASE"/>
    <property type="match status" value="1"/>
</dbReference>
<dbReference type="RefSeq" id="WP_188365900.1">
    <property type="nucleotide sequence ID" value="NZ_BAABJF010000031.1"/>
</dbReference>
<dbReference type="GO" id="GO:0042586">
    <property type="term" value="F:peptide deformylase activity"/>
    <property type="evidence" value="ECO:0007669"/>
    <property type="project" value="UniProtKB-UniRule"/>
</dbReference>
<gene>
    <name evidence="6 7" type="primary">def</name>
    <name evidence="7" type="ORF">GCM10011365_22990</name>
</gene>
<evidence type="ECO:0000256" key="1">
    <source>
        <dbReference type="ARBA" id="ARBA00010759"/>
    </source>
</evidence>
<reference evidence="7" key="2">
    <citation type="submission" date="2020-09" db="EMBL/GenBank/DDBJ databases">
        <authorList>
            <person name="Sun Q."/>
            <person name="Zhou Y."/>
        </authorList>
    </citation>
    <scope>NUCLEOTIDE SEQUENCE</scope>
    <source>
        <strain evidence="7">CGMCC 1.12181</strain>
    </source>
</reference>
<dbReference type="AlphaFoldDB" id="A0A917CWW3"/>
<dbReference type="SUPFAM" id="SSF56420">
    <property type="entry name" value="Peptide deformylase"/>
    <property type="match status" value="1"/>
</dbReference>
<proteinExistence type="inferred from homology"/>
<feature type="binding site" evidence="6">
    <location>
        <position position="91"/>
    </location>
    <ligand>
        <name>Fe cation</name>
        <dbReference type="ChEBI" id="CHEBI:24875"/>
    </ligand>
</feature>
<dbReference type="EC" id="3.5.1.88" evidence="6"/>
<dbReference type="Gene3D" id="3.90.45.10">
    <property type="entry name" value="Peptide deformylase"/>
    <property type="match status" value="1"/>
</dbReference>
<comment type="catalytic activity">
    <reaction evidence="6">
        <text>N-terminal N-formyl-L-methionyl-[peptide] + H2O = N-terminal L-methionyl-[peptide] + formate</text>
        <dbReference type="Rhea" id="RHEA:24420"/>
        <dbReference type="Rhea" id="RHEA-COMP:10639"/>
        <dbReference type="Rhea" id="RHEA-COMP:10640"/>
        <dbReference type="ChEBI" id="CHEBI:15377"/>
        <dbReference type="ChEBI" id="CHEBI:15740"/>
        <dbReference type="ChEBI" id="CHEBI:49298"/>
        <dbReference type="ChEBI" id="CHEBI:64731"/>
        <dbReference type="EC" id="3.5.1.88"/>
    </reaction>
</comment>
<dbReference type="Proteomes" id="UP000605253">
    <property type="component" value="Unassembled WGS sequence"/>
</dbReference>
<dbReference type="CDD" id="cd00487">
    <property type="entry name" value="Pep_deformylase"/>
    <property type="match status" value="1"/>
</dbReference>
<evidence type="ECO:0000256" key="5">
    <source>
        <dbReference type="ARBA" id="ARBA00023004"/>
    </source>
</evidence>
<comment type="function">
    <text evidence="6">Removes the formyl group from the N-terminal Met of newly synthesized proteins. Requires at least a dipeptide for an efficient rate of reaction. N-terminal L-methionine is a prerequisite for activity but the enzyme has broad specificity at other positions.</text>
</comment>
<dbReference type="NCBIfam" id="NF001159">
    <property type="entry name" value="PRK00150.1-3"/>
    <property type="match status" value="1"/>
</dbReference>
<comment type="cofactor">
    <cofactor evidence="6">
        <name>Fe(2+)</name>
        <dbReference type="ChEBI" id="CHEBI:29033"/>
    </cofactor>
    <text evidence="6">Binds 1 Fe(2+) ion.</text>
</comment>
<evidence type="ECO:0000313" key="8">
    <source>
        <dbReference type="Proteomes" id="UP000605253"/>
    </source>
</evidence>
<dbReference type="PRINTS" id="PR01576">
    <property type="entry name" value="PDEFORMYLASE"/>
</dbReference>
<keyword evidence="3 6" id="KW-0378">Hydrolase</keyword>
<dbReference type="PIRSF" id="PIRSF004749">
    <property type="entry name" value="Pep_def"/>
    <property type="match status" value="1"/>
</dbReference>
<evidence type="ECO:0000256" key="3">
    <source>
        <dbReference type="ARBA" id="ARBA00022801"/>
    </source>
</evidence>
<feature type="binding site" evidence="6">
    <location>
        <position position="133"/>
    </location>
    <ligand>
        <name>Fe cation</name>
        <dbReference type="ChEBI" id="CHEBI:24875"/>
    </ligand>
</feature>
<dbReference type="FunFam" id="3.90.45.10:FF:000001">
    <property type="entry name" value="Peptide deformylase"/>
    <property type="match status" value="1"/>
</dbReference>
<dbReference type="InterPro" id="IPR036821">
    <property type="entry name" value="Peptide_deformylase_sf"/>
</dbReference>
<organism evidence="7 8">
    <name type="scientific">Marinicella pacifica</name>
    <dbReference type="NCBI Taxonomy" id="1171543"/>
    <lineage>
        <taxon>Bacteria</taxon>
        <taxon>Pseudomonadati</taxon>
        <taxon>Pseudomonadota</taxon>
        <taxon>Gammaproteobacteria</taxon>
        <taxon>Lysobacterales</taxon>
        <taxon>Marinicellaceae</taxon>
        <taxon>Marinicella</taxon>
    </lineage>
</organism>
<dbReference type="PANTHER" id="PTHR10458:SF22">
    <property type="entry name" value="PEPTIDE DEFORMYLASE"/>
    <property type="match status" value="1"/>
</dbReference>
<dbReference type="Pfam" id="PF01327">
    <property type="entry name" value="Pep_deformylase"/>
    <property type="match status" value="1"/>
</dbReference>
<keyword evidence="8" id="KW-1185">Reference proteome</keyword>
<feature type="active site" evidence="6">
    <location>
        <position position="134"/>
    </location>
</feature>
<evidence type="ECO:0000256" key="6">
    <source>
        <dbReference type="HAMAP-Rule" id="MF_00163"/>
    </source>
</evidence>
<protein>
    <recommendedName>
        <fullName evidence="6">Peptide deformylase</fullName>
        <shortName evidence="6">PDF</shortName>
        <ecNumber evidence="6">3.5.1.88</ecNumber>
    </recommendedName>
    <alternativeName>
        <fullName evidence="6">Polypeptide deformylase</fullName>
    </alternativeName>
</protein>
<dbReference type="NCBIfam" id="TIGR00079">
    <property type="entry name" value="pept_deformyl"/>
    <property type="match status" value="1"/>
</dbReference>
<keyword evidence="5 6" id="KW-0408">Iron</keyword>
<dbReference type="EMBL" id="BMEO01000013">
    <property type="protein sequence ID" value="GGG01167.1"/>
    <property type="molecule type" value="Genomic_DNA"/>
</dbReference>
<evidence type="ECO:0000256" key="4">
    <source>
        <dbReference type="ARBA" id="ARBA00022917"/>
    </source>
</evidence>